<evidence type="ECO:0000256" key="4">
    <source>
        <dbReference type="ARBA" id="ARBA00022840"/>
    </source>
</evidence>
<proteinExistence type="inferred from homology"/>
<dbReference type="Pfam" id="PF00005">
    <property type="entry name" value="ABC_tran"/>
    <property type="match status" value="1"/>
</dbReference>
<dbReference type="SMART" id="SM00382">
    <property type="entry name" value="AAA"/>
    <property type="match status" value="1"/>
</dbReference>
<evidence type="ECO:0000259" key="5">
    <source>
        <dbReference type="PROSITE" id="PS50893"/>
    </source>
</evidence>
<dbReference type="PROSITE" id="PS00211">
    <property type="entry name" value="ABC_TRANSPORTER_1"/>
    <property type="match status" value="1"/>
</dbReference>
<evidence type="ECO:0000256" key="3">
    <source>
        <dbReference type="ARBA" id="ARBA00022741"/>
    </source>
</evidence>
<dbReference type="InterPro" id="IPR050166">
    <property type="entry name" value="ABC_transporter_ATP-bind"/>
</dbReference>
<dbReference type="PROSITE" id="PS50893">
    <property type="entry name" value="ABC_TRANSPORTER_2"/>
    <property type="match status" value="1"/>
</dbReference>
<dbReference type="SUPFAM" id="SSF52540">
    <property type="entry name" value="P-loop containing nucleoside triphosphate hydrolases"/>
    <property type="match status" value="1"/>
</dbReference>
<comment type="caution">
    <text evidence="6">The sequence shown here is derived from an EMBL/GenBank/DDBJ whole genome shotgun (WGS) entry which is preliminary data.</text>
</comment>
<sequence length="245" mass="26891">MSTALELERLAKTFPNGTVALAELSAEIEAGDFVSLLGPSGCGKSTVLRLIAGLERPTQGQVRWPGPVKLGFVFQEPTLMAWATATENVALPLELAGVARNEAGDRARRALEPMGLANFANALPRELSGGMRMRVSIARALVAEPAVLLMDEPFAALDEFTRSQLNDDLLRLWGERRFTTLFVTHSVFEAVYLSRRILILGARPARLVADITNPTPYPRDSLYRTSTEFNALVRRILAILQDVMT</sequence>
<accession>A0A9X0WHR3</accession>
<dbReference type="InterPro" id="IPR027417">
    <property type="entry name" value="P-loop_NTPase"/>
</dbReference>
<dbReference type="RefSeq" id="WP_200387565.1">
    <property type="nucleotide sequence ID" value="NZ_NRSD01000007.1"/>
</dbReference>
<dbReference type="EMBL" id="NRSD01000007">
    <property type="protein sequence ID" value="MBK1644756.1"/>
    <property type="molecule type" value="Genomic_DNA"/>
</dbReference>
<keyword evidence="4 6" id="KW-0067">ATP-binding</keyword>
<dbReference type="PANTHER" id="PTHR42788:SF19">
    <property type="entry name" value="ALIPHATIC SULFONATES IMPORT ATP-BINDING PROTEIN SSUB 2"/>
    <property type="match status" value="1"/>
</dbReference>
<dbReference type="InterPro" id="IPR003439">
    <property type="entry name" value="ABC_transporter-like_ATP-bd"/>
</dbReference>
<feature type="domain" description="ABC transporter" evidence="5">
    <location>
        <begin position="5"/>
        <end position="227"/>
    </location>
</feature>
<dbReference type="GO" id="GO:0005524">
    <property type="term" value="F:ATP binding"/>
    <property type="evidence" value="ECO:0007669"/>
    <property type="project" value="UniProtKB-KW"/>
</dbReference>
<keyword evidence="7" id="KW-1185">Reference proteome</keyword>
<keyword evidence="3" id="KW-0547">Nucleotide-binding</keyword>
<evidence type="ECO:0000313" key="6">
    <source>
        <dbReference type="EMBL" id="MBK1644756.1"/>
    </source>
</evidence>
<dbReference type="AlphaFoldDB" id="A0A9X0WHR3"/>
<protein>
    <submittedName>
        <fullName evidence="6">Nitrate/sulfonate/bicarbonate ABC transporter ATP-binding protein</fullName>
    </submittedName>
</protein>
<dbReference type="Proteomes" id="UP001138802">
    <property type="component" value="Unassembled WGS sequence"/>
</dbReference>
<dbReference type="CDD" id="cd03293">
    <property type="entry name" value="ABC_NrtD_SsuB_transporters"/>
    <property type="match status" value="1"/>
</dbReference>
<reference evidence="6 7" key="1">
    <citation type="journal article" date="2020" name="Microorganisms">
        <title>Osmotic Adaptation and Compatible Solute Biosynthesis of Phototrophic Bacteria as Revealed from Genome Analyses.</title>
        <authorList>
            <person name="Imhoff J.F."/>
            <person name="Rahn T."/>
            <person name="Kunzel S."/>
            <person name="Keller A."/>
            <person name="Neulinger S.C."/>
        </authorList>
    </citation>
    <scope>NUCLEOTIDE SEQUENCE [LARGE SCALE GENOMIC DNA]</scope>
    <source>
        <strain evidence="6 7">DSM 21303</strain>
    </source>
</reference>
<dbReference type="InterPro" id="IPR003593">
    <property type="entry name" value="AAA+_ATPase"/>
</dbReference>
<dbReference type="PANTHER" id="PTHR42788">
    <property type="entry name" value="TAURINE IMPORT ATP-BINDING PROTEIN-RELATED"/>
    <property type="match status" value="1"/>
</dbReference>
<name>A0A9X0WHR3_9GAMM</name>
<dbReference type="Gene3D" id="3.40.50.300">
    <property type="entry name" value="P-loop containing nucleotide triphosphate hydrolases"/>
    <property type="match status" value="1"/>
</dbReference>
<dbReference type="InterPro" id="IPR017871">
    <property type="entry name" value="ABC_transporter-like_CS"/>
</dbReference>
<evidence type="ECO:0000256" key="1">
    <source>
        <dbReference type="ARBA" id="ARBA00005417"/>
    </source>
</evidence>
<organism evidence="6 7">
    <name type="scientific">Thiocapsa imhoffii</name>
    <dbReference type="NCBI Taxonomy" id="382777"/>
    <lineage>
        <taxon>Bacteria</taxon>
        <taxon>Pseudomonadati</taxon>
        <taxon>Pseudomonadota</taxon>
        <taxon>Gammaproteobacteria</taxon>
        <taxon>Chromatiales</taxon>
        <taxon>Chromatiaceae</taxon>
        <taxon>Thiocapsa</taxon>
    </lineage>
</organism>
<keyword evidence="2" id="KW-0813">Transport</keyword>
<evidence type="ECO:0000313" key="7">
    <source>
        <dbReference type="Proteomes" id="UP001138802"/>
    </source>
</evidence>
<evidence type="ECO:0000256" key="2">
    <source>
        <dbReference type="ARBA" id="ARBA00022448"/>
    </source>
</evidence>
<dbReference type="GO" id="GO:0016887">
    <property type="term" value="F:ATP hydrolysis activity"/>
    <property type="evidence" value="ECO:0007669"/>
    <property type="project" value="InterPro"/>
</dbReference>
<gene>
    <name evidence="6" type="ORF">CKO25_08860</name>
</gene>
<comment type="similarity">
    <text evidence="1">Belongs to the ABC transporter superfamily.</text>
</comment>